<organism evidence="1 2">
    <name type="scientific">Mucilaginibacter mallensis</name>
    <dbReference type="NCBI Taxonomy" id="652787"/>
    <lineage>
        <taxon>Bacteria</taxon>
        <taxon>Pseudomonadati</taxon>
        <taxon>Bacteroidota</taxon>
        <taxon>Sphingobacteriia</taxon>
        <taxon>Sphingobacteriales</taxon>
        <taxon>Sphingobacteriaceae</taxon>
        <taxon>Mucilaginibacter</taxon>
    </lineage>
</organism>
<evidence type="ECO:0000313" key="1">
    <source>
        <dbReference type="EMBL" id="SDT57012.1"/>
    </source>
</evidence>
<keyword evidence="2" id="KW-1185">Reference proteome</keyword>
<protein>
    <submittedName>
        <fullName evidence="1">Uncharacterized protein</fullName>
    </submittedName>
</protein>
<name>A0A1H2BG57_MUCMA</name>
<reference evidence="1 2" key="1">
    <citation type="submission" date="2016-10" db="EMBL/GenBank/DDBJ databases">
        <authorList>
            <person name="de Groot N.N."/>
        </authorList>
    </citation>
    <scope>NUCLEOTIDE SEQUENCE [LARGE SCALE GENOMIC DNA]</scope>
    <source>
        <strain evidence="1 2">MP1X4</strain>
    </source>
</reference>
<dbReference type="Proteomes" id="UP000199679">
    <property type="component" value="Chromosome I"/>
</dbReference>
<gene>
    <name evidence="1" type="ORF">SAMN05216490_4095</name>
</gene>
<sequence length="80" mass="9440">MKYKIKLAGRAQLVEISSAYFKAWHVWNVKFEDGKAIMLFKLGSDWMQRNEDYLEEHVLRSLGNLIDKIISARKRVVSIR</sequence>
<dbReference type="EMBL" id="LT629740">
    <property type="protein sequence ID" value="SDT57012.1"/>
    <property type="molecule type" value="Genomic_DNA"/>
</dbReference>
<dbReference type="OrthoDB" id="771549at2"/>
<proteinExistence type="predicted"/>
<dbReference type="AlphaFoldDB" id="A0A1H2BG57"/>
<evidence type="ECO:0000313" key="2">
    <source>
        <dbReference type="Proteomes" id="UP000199679"/>
    </source>
</evidence>
<accession>A0A1H2BG57</accession>
<dbReference type="RefSeq" id="WP_157682272.1">
    <property type="nucleotide sequence ID" value="NZ_LT629740.1"/>
</dbReference>